<name>A0ABP8IB30_9GAMM</name>
<comment type="subcellular location">
    <subcellularLocation>
        <location evidence="1">Cell membrane</location>
        <topology evidence="1">Multi-pass membrane protein</topology>
    </subcellularLocation>
</comment>
<organism evidence="13 14">
    <name type="scientific">Kangiella marina</name>
    <dbReference type="NCBI Taxonomy" id="1079178"/>
    <lineage>
        <taxon>Bacteria</taxon>
        <taxon>Pseudomonadati</taxon>
        <taxon>Pseudomonadota</taxon>
        <taxon>Gammaproteobacteria</taxon>
        <taxon>Kangiellales</taxon>
        <taxon>Kangiellaceae</taxon>
        <taxon>Kangiella</taxon>
    </lineage>
</organism>
<sequence length="626" mass="69178">MQTLDLALILTGILALGIGAQWLAWYLKQPSILFLLLIGILIGPILGFFNPDETLGDLLFPFISLGVAVILFEGSLTLEFHEVKSHGRVVQMLVSVGVLVTIIIVSIAAYFLFDMDPKIAILFGALVCVTGPTVIVPILRSVRPNKNISNILRWEGIIIDPIGAIAVVLVYEYIISGGSGDHALLVFGKILLVSTLIGMFGAYLLAQLFKRHLIPEYLRNVFALAYVLLLFAISNHIEHESGLLTVTILGVALANWPKFEKDDLLDFKESLSLLLISVLFIVLAARLDLDSLLSIGIPSLILLAVVMFVARPVSVWASSIGSKLKLNEKLMICWIGPRGIVAAAISSLFAIKLAEYDLAGTEYLVPLVFVIIIGTVLIQSLGAKPIGNLLKVREASDNGVLIIGSNPVALKVARSLRDSGFDVVMAHNNYTNISRARMEGVKTYFGNPVSDHADRNLDLIGYGHLFAMSMDRELNTLCEINYRHAFGKQNIYRLRYNDDSSKKNERQERTDYWQSAWLFGEGINYGKLASMIANNAKVKITNITDNYSYEQYREDNKNYIALYMIDKNGSLKVFSSNTGENIPSGTKIIALVHDPENKKNIPNDNPANKGQKKLKTLADKERKIDD</sequence>
<evidence type="ECO:0000256" key="1">
    <source>
        <dbReference type="ARBA" id="ARBA00004651"/>
    </source>
</evidence>
<keyword evidence="3" id="KW-0050">Antiport</keyword>
<dbReference type="Pfam" id="PF00999">
    <property type="entry name" value="Na_H_Exchanger"/>
    <property type="match status" value="1"/>
</dbReference>
<keyword evidence="2" id="KW-0813">Transport</keyword>
<dbReference type="Gene3D" id="3.40.50.720">
    <property type="entry name" value="NAD(P)-binding Rossmann-like Domain"/>
    <property type="match status" value="1"/>
</dbReference>
<feature type="transmembrane region" description="Helical" evidence="10">
    <location>
        <begin position="363"/>
        <end position="383"/>
    </location>
</feature>
<evidence type="ECO:0000259" key="11">
    <source>
        <dbReference type="Pfam" id="PF00999"/>
    </source>
</evidence>
<feature type="transmembrane region" description="Helical" evidence="10">
    <location>
        <begin position="92"/>
        <end position="113"/>
    </location>
</feature>
<keyword evidence="14" id="KW-1185">Reference proteome</keyword>
<feature type="transmembrane region" description="Helical" evidence="10">
    <location>
        <begin position="331"/>
        <end position="351"/>
    </location>
</feature>
<feature type="region of interest" description="Disordered" evidence="9">
    <location>
        <begin position="596"/>
        <end position="626"/>
    </location>
</feature>
<evidence type="ECO:0000256" key="2">
    <source>
        <dbReference type="ARBA" id="ARBA00022448"/>
    </source>
</evidence>
<keyword evidence="5 10" id="KW-0812">Transmembrane</keyword>
<evidence type="ECO:0000313" key="14">
    <source>
        <dbReference type="Proteomes" id="UP001501011"/>
    </source>
</evidence>
<evidence type="ECO:0000256" key="4">
    <source>
        <dbReference type="ARBA" id="ARBA00022475"/>
    </source>
</evidence>
<dbReference type="Pfam" id="PF02254">
    <property type="entry name" value="TrkA_N"/>
    <property type="match status" value="1"/>
</dbReference>
<evidence type="ECO:0000259" key="12">
    <source>
        <dbReference type="Pfam" id="PF02254"/>
    </source>
</evidence>
<feature type="domain" description="RCK N-terminal" evidence="12">
    <location>
        <begin position="400"/>
        <end position="502"/>
    </location>
</feature>
<dbReference type="InterPro" id="IPR003148">
    <property type="entry name" value="RCK_N"/>
</dbReference>
<evidence type="ECO:0000313" key="13">
    <source>
        <dbReference type="EMBL" id="GAA4355169.1"/>
    </source>
</evidence>
<feature type="compositionally biased region" description="Basic and acidic residues" evidence="9">
    <location>
        <begin position="616"/>
        <end position="626"/>
    </location>
</feature>
<dbReference type="Proteomes" id="UP001501011">
    <property type="component" value="Unassembled WGS sequence"/>
</dbReference>
<feature type="transmembrane region" description="Helical" evidence="10">
    <location>
        <begin position="271"/>
        <end position="287"/>
    </location>
</feature>
<dbReference type="InterPro" id="IPR036291">
    <property type="entry name" value="NAD(P)-bd_dom_sf"/>
</dbReference>
<evidence type="ECO:0000256" key="3">
    <source>
        <dbReference type="ARBA" id="ARBA00022449"/>
    </source>
</evidence>
<proteinExistence type="predicted"/>
<dbReference type="RefSeq" id="WP_345291339.1">
    <property type="nucleotide sequence ID" value="NZ_BAABFV010000001.1"/>
</dbReference>
<feature type="transmembrane region" description="Helical" evidence="10">
    <location>
        <begin position="6"/>
        <end position="25"/>
    </location>
</feature>
<gene>
    <name evidence="13" type="ORF">GCM10023151_01970</name>
</gene>
<keyword evidence="4" id="KW-1003">Cell membrane</keyword>
<feature type="transmembrane region" description="Helical" evidence="10">
    <location>
        <begin position="119"/>
        <end position="139"/>
    </location>
</feature>
<evidence type="ECO:0000256" key="8">
    <source>
        <dbReference type="ARBA" id="ARBA00023136"/>
    </source>
</evidence>
<keyword evidence="7" id="KW-0406">Ion transport</keyword>
<dbReference type="InterPro" id="IPR006153">
    <property type="entry name" value="Cation/H_exchanger_TM"/>
</dbReference>
<comment type="caution">
    <text evidence="13">The sequence shown here is derived from an EMBL/GenBank/DDBJ whole genome shotgun (WGS) entry which is preliminary data.</text>
</comment>
<keyword evidence="8 10" id="KW-0472">Membrane</keyword>
<evidence type="ECO:0000256" key="5">
    <source>
        <dbReference type="ARBA" id="ARBA00022692"/>
    </source>
</evidence>
<feature type="transmembrane region" description="Helical" evidence="10">
    <location>
        <begin position="217"/>
        <end position="237"/>
    </location>
</feature>
<dbReference type="SUPFAM" id="SSF51735">
    <property type="entry name" value="NAD(P)-binding Rossmann-fold domains"/>
    <property type="match status" value="1"/>
</dbReference>
<feature type="transmembrane region" description="Helical" evidence="10">
    <location>
        <begin position="293"/>
        <end position="310"/>
    </location>
</feature>
<keyword evidence="6 10" id="KW-1133">Transmembrane helix</keyword>
<accession>A0ABP8IB30</accession>
<evidence type="ECO:0000256" key="6">
    <source>
        <dbReference type="ARBA" id="ARBA00022989"/>
    </source>
</evidence>
<dbReference type="InterPro" id="IPR038770">
    <property type="entry name" value="Na+/solute_symporter_sf"/>
</dbReference>
<feature type="transmembrane region" description="Helical" evidence="10">
    <location>
        <begin position="151"/>
        <end position="171"/>
    </location>
</feature>
<dbReference type="PANTHER" id="PTHR32507:SF0">
    <property type="entry name" value="NA(+)_H(+) ANTIPORTER 2-RELATED"/>
    <property type="match status" value="1"/>
</dbReference>
<evidence type="ECO:0000256" key="9">
    <source>
        <dbReference type="SAM" id="MobiDB-lite"/>
    </source>
</evidence>
<reference evidence="14" key="1">
    <citation type="journal article" date="2019" name="Int. J. Syst. Evol. Microbiol.">
        <title>The Global Catalogue of Microorganisms (GCM) 10K type strain sequencing project: providing services to taxonomists for standard genome sequencing and annotation.</title>
        <authorList>
            <consortium name="The Broad Institute Genomics Platform"/>
            <consortium name="The Broad Institute Genome Sequencing Center for Infectious Disease"/>
            <person name="Wu L."/>
            <person name="Ma J."/>
        </authorList>
    </citation>
    <scope>NUCLEOTIDE SEQUENCE [LARGE SCALE GENOMIC DNA]</scope>
    <source>
        <strain evidence="14">JCM 17728</strain>
    </source>
</reference>
<evidence type="ECO:0000256" key="10">
    <source>
        <dbReference type="SAM" id="Phobius"/>
    </source>
</evidence>
<dbReference type="PANTHER" id="PTHR32507">
    <property type="entry name" value="NA(+)/H(+) ANTIPORTER 1"/>
    <property type="match status" value="1"/>
</dbReference>
<protein>
    <submittedName>
        <fullName evidence="13">Sodium:proton antiporter</fullName>
    </submittedName>
</protein>
<feature type="transmembrane region" description="Helical" evidence="10">
    <location>
        <begin position="32"/>
        <end position="50"/>
    </location>
</feature>
<dbReference type="Gene3D" id="1.20.1530.20">
    <property type="match status" value="1"/>
</dbReference>
<feature type="domain" description="Cation/H+ exchanger transmembrane" evidence="11">
    <location>
        <begin position="23"/>
        <end position="386"/>
    </location>
</feature>
<feature type="transmembrane region" description="Helical" evidence="10">
    <location>
        <begin position="183"/>
        <end position="205"/>
    </location>
</feature>
<dbReference type="EMBL" id="BAABFV010000001">
    <property type="protein sequence ID" value="GAA4355169.1"/>
    <property type="molecule type" value="Genomic_DNA"/>
</dbReference>
<evidence type="ECO:0000256" key="7">
    <source>
        <dbReference type="ARBA" id="ARBA00023065"/>
    </source>
</evidence>
<feature type="transmembrane region" description="Helical" evidence="10">
    <location>
        <begin position="62"/>
        <end position="80"/>
    </location>
</feature>